<organism evidence="6 7">
    <name type="scientific">Tilletia caries</name>
    <name type="common">wheat bunt fungus</name>
    <dbReference type="NCBI Taxonomy" id="13290"/>
    <lineage>
        <taxon>Eukaryota</taxon>
        <taxon>Fungi</taxon>
        <taxon>Dikarya</taxon>
        <taxon>Basidiomycota</taxon>
        <taxon>Ustilaginomycotina</taxon>
        <taxon>Exobasidiomycetes</taxon>
        <taxon>Tilletiales</taxon>
        <taxon>Tilletiaceae</taxon>
        <taxon>Tilletia</taxon>
    </lineage>
</organism>
<keyword evidence="7" id="KW-1185">Reference proteome</keyword>
<reference evidence="6" key="1">
    <citation type="submission" date="2020-10" db="EMBL/GenBank/DDBJ databases">
        <authorList>
            <person name="Sedaghatjoo S."/>
        </authorList>
    </citation>
    <scope>NUCLEOTIDE SEQUENCE</scope>
    <source>
        <strain evidence="6">AZH3</strain>
    </source>
</reference>
<dbReference type="PANTHER" id="PTHR46481:SF10">
    <property type="entry name" value="ZINC FINGER BED DOMAIN-CONTAINING PROTEIN 39"/>
    <property type="match status" value="1"/>
</dbReference>
<evidence type="ECO:0008006" key="8">
    <source>
        <dbReference type="Google" id="ProtNLM"/>
    </source>
</evidence>
<evidence type="ECO:0000256" key="3">
    <source>
        <dbReference type="ARBA" id="ARBA00022771"/>
    </source>
</evidence>
<dbReference type="InterPro" id="IPR012337">
    <property type="entry name" value="RNaseH-like_sf"/>
</dbReference>
<comment type="caution">
    <text evidence="6">The sequence shown here is derived from an EMBL/GenBank/DDBJ whole genome shotgun (WGS) entry which is preliminary data.</text>
</comment>
<keyword evidence="2" id="KW-0479">Metal-binding</keyword>
<keyword evidence="5" id="KW-0539">Nucleus</keyword>
<dbReference type="EMBL" id="CAJHJG010005154">
    <property type="protein sequence ID" value="CAD6947955.1"/>
    <property type="molecule type" value="Genomic_DNA"/>
</dbReference>
<comment type="subcellular location">
    <subcellularLocation>
        <location evidence="1">Nucleus</location>
    </subcellularLocation>
</comment>
<evidence type="ECO:0000313" key="6">
    <source>
        <dbReference type="EMBL" id="CAD6947955.1"/>
    </source>
</evidence>
<gene>
    <name evidence="6" type="ORF">JKIAZH3_G7694</name>
</gene>
<evidence type="ECO:0000256" key="1">
    <source>
        <dbReference type="ARBA" id="ARBA00004123"/>
    </source>
</evidence>
<dbReference type="PANTHER" id="PTHR46481">
    <property type="entry name" value="ZINC FINGER BED DOMAIN-CONTAINING PROTEIN 4"/>
    <property type="match status" value="1"/>
</dbReference>
<evidence type="ECO:0000256" key="2">
    <source>
        <dbReference type="ARBA" id="ARBA00022723"/>
    </source>
</evidence>
<evidence type="ECO:0000313" key="7">
    <source>
        <dbReference type="Proteomes" id="UP000836402"/>
    </source>
</evidence>
<evidence type="ECO:0000256" key="5">
    <source>
        <dbReference type="ARBA" id="ARBA00023242"/>
    </source>
</evidence>
<keyword evidence="3" id="KW-0863">Zinc-finger</keyword>
<dbReference type="SUPFAM" id="SSF53098">
    <property type="entry name" value="Ribonuclease H-like"/>
    <property type="match status" value="1"/>
</dbReference>
<sequence>MTRKIGVDYGLLRTQVGAYLPSPPGRVALTTDGWTAGNGDQFLSLTVHFITADWELQTMLLDFAPFPVPQSAENAANLITSALQDYGIKKKVSACVTDNTASAYNISTILKRRAAPAPFFPSRCAAHLINLIVKHGLQDAGRDEIFAEPRAFVSLLHRSKPTEKALIAASCMRRLEPALRHLFESGHSTSAWSEQVWLAMRDTIKILNGFKDVSDHLQGRSFPTISAAAEGYIIMNKGLEELRAASTLTPWGMEVLALFDTWLTEYREHLIDTLVVQWATILDPSMKAEVIRADGGNDLRYIISELEYHFYQLSHRGYEQLRPKLFLCSDLCVRKASAEVRCCGARPHHYRRREAA</sequence>
<accession>A0ABN7J2F5</accession>
<name>A0ABN7J2F5_9BASI</name>
<protein>
    <recommendedName>
        <fullName evidence="8">DUF659 domain-containing protein</fullName>
    </recommendedName>
</protein>
<dbReference type="Proteomes" id="UP000836402">
    <property type="component" value="Unassembled WGS sequence"/>
</dbReference>
<keyword evidence="4" id="KW-0862">Zinc</keyword>
<proteinExistence type="predicted"/>
<dbReference type="InterPro" id="IPR052035">
    <property type="entry name" value="ZnF_BED_domain_contain"/>
</dbReference>
<evidence type="ECO:0000256" key="4">
    <source>
        <dbReference type="ARBA" id="ARBA00022833"/>
    </source>
</evidence>